<evidence type="ECO:0000313" key="2">
    <source>
        <dbReference type="Proteomes" id="UP001208570"/>
    </source>
</evidence>
<evidence type="ECO:0000313" key="1">
    <source>
        <dbReference type="EMBL" id="KAK2139043.1"/>
    </source>
</evidence>
<reference evidence="1" key="1">
    <citation type="journal article" date="2023" name="Mol. Biol. Evol.">
        <title>Third-Generation Sequencing Reveals the Adaptive Role of the Epigenome in Three Deep-Sea Polychaetes.</title>
        <authorList>
            <person name="Perez M."/>
            <person name="Aroh O."/>
            <person name="Sun Y."/>
            <person name="Lan Y."/>
            <person name="Juniper S.K."/>
            <person name="Young C.R."/>
            <person name="Angers B."/>
            <person name="Qian P.Y."/>
        </authorList>
    </citation>
    <scope>NUCLEOTIDE SEQUENCE</scope>
    <source>
        <strain evidence="1">P08H-3</strain>
    </source>
</reference>
<dbReference type="AlphaFoldDB" id="A0AAD9MNY0"/>
<gene>
    <name evidence="1" type="ORF">LSH36_2103g00002</name>
</gene>
<dbReference type="EMBL" id="JAODUP010002097">
    <property type="protein sequence ID" value="KAK2139043.1"/>
    <property type="molecule type" value="Genomic_DNA"/>
</dbReference>
<sequence>MKSLHDDGTRGNKMDYFRMNKHHRYSKEFPPFDVIKCIVQQMSRRKGNQFQSIVANNLCKLRYKRHHRTRKYTVTIPMSGNYSTDKRSDNMDIEGAPKYNTGSFPQQEDNCTVISWFLSNSSNLELIQSKAEDFGCMEGVISNMFYRLSKLTDTNTIGRTRRVKILRKWRHLGCRLYHHILDCVKQTLTSRNTTDLLNGRKGKNAIIATQVKARGDSMEDKEATHVSDSSHVDFLNFMIGYNFDDSKDYQMWFY</sequence>
<keyword evidence="2" id="KW-1185">Reference proteome</keyword>
<accession>A0AAD9MNY0</accession>
<comment type="caution">
    <text evidence="1">The sequence shown here is derived from an EMBL/GenBank/DDBJ whole genome shotgun (WGS) entry which is preliminary data.</text>
</comment>
<proteinExistence type="predicted"/>
<organism evidence="1 2">
    <name type="scientific">Paralvinella palmiformis</name>
    <dbReference type="NCBI Taxonomy" id="53620"/>
    <lineage>
        <taxon>Eukaryota</taxon>
        <taxon>Metazoa</taxon>
        <taxon>Spiralia</taxon>
        <taxon>Lophotrochozoa</taxon>
        <taxon>Annelida</taxon>
        <taxon>Polychaeta</taxon>
        <taxon>Sedentaria</taxon>
        <taxon>Canalipalpata</taxon>
        <taxon>Terebellida</taxon>
        <taxon>Terebelliformia</taxon>
        <taxon>Alvinellidae</taxon>
        <taxon>Paralvinella</taxon>
    </lineage>
</organism>
<protein>
    <submittedName>
        <fullName evidence="1">Uncharacterized protein</fullName>
    </submittedName>
</protein>
<name>A0AAD9MNY0_9ANNE</name>
<dbReference type="Proteomes" id="UP001208570">
    <property type="component" value="Unassembled WGS sequence"/>
</dbReference>